<dbReference type="CDD" id="cd08061">
    <property type="entry name" value="MPN_NPL4"/>
    <property type="match status" value="1"/>
</dbReference>
<reference evidence="12 13" key="1">
    <citation type="submission" date="2024-03" db="EMBL/GenBank/DDBJ databases">
        <authorList>
            <person name="Brejova B."/>
        </authorList>
    </citation>
    <scope>NUCLEOTIDE SEQUENCE [LARGE SCALE GENOMIC DNA]</scope>
    <source>
        <strain evidence="12 13">CBS 14171</strain>
    </source>
</reference>
<gene>
    <name evidence="12" type="ORF">LODBEIA_P24420</name>
</gene>
<dbReference type="GeneID" id="92207638"/>
<dbReference type="Gene3D" id="3.10.20.90">
    <property type="entry name" value="Phosphatidylinositol 3-kinase Catalytic Subunit, Chain A, domain 1"/>
    <property type="match status" value="1"/>
</dbReference>
<proteinExistence type="inferred from homology"/>
<evidence type="ECO:0000256" key="3">
    <source>
        <dbReference type="ARBA" id="ARBA00004556"/>
    </source>
</evidence>
<evidence type="ECO:0000313" key="13">
    <source>
        <dbReference type="Proteomes" id="UP001497383"/>
    </source>
</evidence>
<keyword evidence="9" id="KW-0811">Translocation</keyword>
<feature type="region of interest" description="Disordered" evidence="10">
    <location>
        <begin position="98"/>
        <end position="121"/>
    </location>
</feature>
<keyword evidence="13" id="KW-1185">Reference proteome</keyword>
<dbReference type="InterPro" id="IPR037518">
    <property type="entry name" value="MPN"/>
</dbReference>
<comment type="similarity">
    <text evidence="4">Belongs to the NPL4 family.</text>
</comment>
<evidence type="ECO:0000256" key="10">
    <source>
        <dbReference type="SAM" id="MobiDB-lite"/>
    </source>
</evidence>
<evidence type="ECO:0000256" key="9">
    <source>
        <dbReference type="ARBA" id="ARBA00023010"/>
    </source>
</evidence>
<comment type="subcellular location">
    <subcellularLocation>
        <location evidence="3">Cytoplasm</location>
        <location evidence="3">Perinuclear region</location>
    </subcellularLocation>
    <subcellularLocation>
        <location evidence="2">Endoplasmic reticulum membrane</location>
        <topology evidence="2">Peripheral membrane protein</topology>
        <orientation evidence="2">Cytoplasmic side</orientation>
    </subcellularLocation>
    <subcellularLocation>
        <location evidence="1">Nucleus membrane</location>
        <topology evidence="1">Peripheral membrane protein</topology>
        <orientation evidence="1">Cytoplasmic side</orientation>
    </subcellularLocation>
</comment>
<dbReference type="Proteomes" id="UP001497383">
    <property type="component" value="Chromosome 3"/>
</dbReference>
<dbReference type="PANTHER" id="PTHR12710:SF0">
    <property type="entry name" value="NUCLEAR PROTEIN LOCALIZATION PROTEIN 4 HOMOLOG"/>
    <property type="match status" value="1"/>
</dbReference>
<dbReference type="RefSeq" id="XP_066829380.1">
    <property type="nucleotide sequence ID" value="XM_066972442.1"/>
</dbReference>
<evidence type="ECO:0000256" key="4">
    <source>
        <dbReference type="ARBA" id="ARBA00011025"/>
    </source>
</evidence>
<dbReference type="Pfam" id="PF05021">
    <property type="entry name" value="NPL4"/>
    <property type="match status" value="1"/>
</dbReference>
<name>A0ABP0ZJA0_9ASCO</name>
<dbReference type="InterPro" id="IPR007717">
    <property type="entry name" value="NPL4_C"/>
</dbReference>
<evidence type="ECO:0000256" key="8">
    <source>
        <dbReference type="ARBA" id="ARBA00022927"/>
    </source>
</evidence>
<keyword evidence="7" id="KW-0256">Endoplasmic reticulum</keyword>
<dbReference type="InterPro" id="IPR007716">
    <property type="entry name" value="NPL4_Zn-bd_put"/>
</dbReference>
<keyword evidence="6" id="KW-0509">mRNA transport</keyword>
<dbReference type="PIRSF" id="PIRSF010052">
    <property type="entry name" value="Polyub_prc_Npl4"/>
    <property type="match status" value="1"/>
</dbReference>
<keyword evidence="8" id="KW-0653">Protein transport</keyword>
<dbReference type="PANTHER" id="PTHR12710">
    <property type="entry name" value="NUCLEAR PROTEIN LOCALIZATION 4"/>
    <property type="match status" value="1"/>
</dbReference>
<evidence type="ECO:0000256" key="2">
    <source>
        <dbReference type="ARBA" id="ARBA00004397"/>
    </source>
</evidence>
<feature type="compositionally biased region" description="Low complexity" evidence="10">
    <location>
        <begin position="98"/>
        <end position="114"/>
    </location>
</feature>
<evidence type="ECO:0000313" key="12">
    <source>
        <dbReference type="EMBL" id="CAK9438147.1"/>
    </source>
</evidence>
<evidence type="ECO:0000256" key="5">
    <source>
        <dbReference type="ARBA" id="ARBA00019709"/>
    </source>
</evidence>
<evidence type="ECO:0000256" key="6">
    <source>
        <dbReference type="ARBA" id="ARBA00022816"/>
    </source>
</evidence>
<accession>A0ABP0ZJA0</accession>
<dbReference type="InterPro" id="IPR016563">
    <property type="entry name" value="Npl4"/>
</dbReference>
<organism evidence="12 13">
    <name type="scientific">Lodderomyces beijingensis</name>
    <dbReference type="NCBI Taxonomy" id="1775926"/>
    <lineage>
        <taxon>Eukaryota</taxon>
        <taxon>Fungi</taxon>
        <taxon>Dikarya</taxon>
        <taxon>Ascomycota</taxon>
        <taxon>Saccharomycotina</taxon>
        <taxon>Pichiomycetes</taxon>
        <taxon>Debaryomycetaceae</taxon>
        <taxon>Candida/Lodderomyces clade</taxon>
        <taxon>Lodderomyces</taxon>
    </lineage>
</organism>
<feature type="domain" description="MPN" evidence="11">
    <location>
        <begin position="251"/>
        <end position="388"/>
    </location>
</feature>
<evidence type="ECO:0000259" key="11">
    <source>
        <dbReference type="PROSITE" id="PS50249"/>
    </source>
</evidence>
<evidence type="ECO:0000256" key="7">
    <source>
        <dbReference type="ARBA" id="ARBA00022824"/>
    </source>
</evidence>
<dbReference type="Pfam" id="PF05020">
    <property type="entry name" value="zf-NPL4"/>
    <property type="match status" value="1"/>
</dbReference>
<evidence type="ECO:0000256" key="1">
    <source>
        <dbReference type="ARBA" id="ARBA00004335"/>
    </source>
</evidence>
<dbReference type="EMBL" id="OZ022407">
    <property type="protein sequence ID" value="CAK9438147.1"/>
    <property type="molecule type" value="Genomic_DNA"/>
</dbReference>
<dbReference type="PROSITE" id="PS50249">
    <property type="entry name" value="MPN"/>
    <property type="match status" value="1"/>
</dbReference>
<sequence length="583" mass="65118">MASIILRFRSKDGMFRVTTNSESPFQSVIDQLHSKLPPNLDFSKVFISDKPGNAAAAAAGGGAASSTSLSSILNQSVSQLNLKNGDLLYLDYANAIPTSASSSSSSTQADTTTAKVTSTSSHGPIKVNQLAIDDELDSLDGMIHRPLSSMCRHGAKGMCEYCSPLPPWDENYRKEHAIKHISYHAYLSQAMAKTNKKELASSYIAPLEDANFAIDLNCNEGHRRYPQGICSKCQPSPITLQLQKFRMVDHLEYASHEILNDFINVWRQTGVQRFGYLYGRYERFDKVPLGIKAVVEAIYEPPQHDELDGLTLLPWEDEPLVDDVAAKLGLQKVGIVFTDLTDAGSRDGRVLCKRHKESYFLTNLEIIMAAKFQIQNPNITKYANSGHFSSKFVTCVISGGLQGEIEPRSYQVSSGAEGLVRADMITGSTQPSQIYVNGNNDKRYVPDIQYSKLNEYNLEVKHNAKPTFPGEFLLVSLTDSFPIDPEPMFTAKAKYVIANREFLGQDGEDHFQNLHTVAKYIKSNDDQLFDFHWLVHIAKLGILNDTELQLLYSYAREKKYEDYLKLVQSGGWMTLMTILEQST</sequence>
<protein>
    <recommendedName>
        <fullName evidence="5">Nuclear protein localization protein 4</fullName>
    </recommendedName>
</protein>
<keyword evidence="6" id="KW-0813">Transport</keyword>